<name>A0A845SC57_9PROT</name>
<feature type="non-terminal residue" evidence="2">
    <location>
        <position position="1"/>
    </location>
</feature>
<evidence type="ECO:0000313" key="3">
    <source>
        <dbReference type="Proteomes" id="UP000572953"/>
    </source>
</evidence>
<protein>
    <submittedName>
        <fullName evidence="2">Uncharacterized protein</fullName>
    </submittedName>
</protein>
<organism evidence="2 3">
    <name type="scientific">Candidatus Fonsibacter lacus</name>
    <dbReference type="NCBI Taxonomy" id="2576439"/>
    <lineage>
        <taxon>Bacteria</taxon>
        <taxon>Pseudomonadati</taxon>
        <taxon>Pseudomonadota</taxon>
        <taxon>Alphaproteobacteria</taxon>
        <taxon>Candidatus Pelagibacterales</taxon>
        <taxon>Candidatus Pelagibacterales incertae sedis</taxon>
        <taxon>Candidatus Fonsibacter</taxon>
    </lineage>
</organism>
<accession>A0A845SC57</accession>
<dbReference type="EMBL" id="RGGN01000208">
    <property type="protein sequence ID" value="NCU63301.1"/>
    <property type="molecule type" value="Genomic_DNA"/>
</dbReference>
<comment type="caution">
    <text evidence="2">The sequence shown here is derived from an EMBL/GenBank/DDBJ whole genome shotgun (WGS) entry which is preliminary data.</text>
</comment>
<dbReference type="AlphaFoldDB" id="A0A845SC57"/>
<evidence type="ECO:0000256" key="1">
    <source>
        <dbReference type="SAM" id="Coils"/>
    </source>
</evidence>
<proteinExistence type="predicted"/>
<sequence length="86" mass="10499">EEEEEEDQEENDEELEEIMCEIDEIDRQYEEIETHKEDFVSELEGDIQRMDEFDDSIVMETFYYNDFNKLSKFNVKIPVWGDESDE</sequence>
<gene>
    <name evidence="2" type="ORF">EBV78_04445</name>
</gene>
<reference evidence="2 3" key="1">
    <citation type="submission" date="2018-10" db="EMBL/GenBank/DDBJ databases">
        <title>Iterative Subtractive Binning of Freshwater Chronoseries Metagenomes Recovers Nearly Complete Genomes from over Four Hundred Novel Species.</title>
        <authorList>
            <person name="Rodriguez-R L.M."/>
            <person name="Tsementzi D."/>
            <person name="Luo C."/>
            <person name="Konstantinidis K.T."/>
        </authorList>
    </citation>
    <scope>NUCLEOTIDE SEQUENCE [LARGE SCALE GENOMIC DNA]</scope>
    <source>
        <strain evidence="2">WB7_2B_003</strain>
    </source>
</reference>
<evidence type="ECO:0000313" key="2">
    <source>
        <dbReference type="EMBL" id="NCU63301.1"/>
    </source>
</evidence>
<feature type="coiled-coil region" evidence="1">
    <location>
        <begin position="1"/>
        <end position="42"/>
    </location>
</feature>
<keyword evidence="1" id="KW-0175">Coiled coil</keyword>
<dbReference type="Proteomes" id="UP000572953">
    <property type="component" value="Unassembled WGS sequence"/>
</dbReference>